<evidence type="ECO:0000256" key="1">
    <source>
        <dbReference type="ARBA" id="ARBA00023002"/>
    </source>
</evidence>
<organism evidence="3 4">
    <name type="scientific">Sulfobacillus harzensis</name>
    <dbReference type="NCBI Taxonomy" id="2729629"/>
    <lineage>
        <taxon>Bacteria</taxon>
        <taxon>Bacillati</taxon>
        <taxon>Bacillota</taxon>
        <taxon>Clostridia</taxon>
        <taxon>Eubacteriales</taxon>
        <taxon>Clostridiales Family XVII. Incertae Sedis</taxon>
        <taxon>Sulfobacillus</taxon>
    </lineage>
</organism>
<dbReference type="InterPro" id="IPR002938">
    <property type="entry name" value="FAD-bd"/>
</dbReference>
<dbReference type="InterPro" id="IPR036188">
    <property type="entry name" value="FAD/NAD-bd_sf"/>
</dbReference>
<dbReference type="Proteomes" id="UP000533476">
    <property type="component" value="Unassembled WGS sequence"/>
</dbReference>
<keyword evidence="3" id="KW-0503">Monooxygenase</keyword>
<dbReference type="Gene3D" id="3.50.50.60">
    <property type="entry name" value="FAD/NAD(P)-binding domain"/>
    <property type="match status" value="1"/>
</dbReference>
<feature type="domain" description="FAD-binding" evidence="2">
    <location>
        <begin position="5"/>
        <end position="347"/>
    </location>
</feature>
<dbReference type="InterPro" id="IPR050631">
    <property type="entry name" value="PheA/TfdB_FAD_monoxygenase"/>
</dbReference>
<dbReference type="GO" id="GO:0019622">
    <property type="term" value="P:3-(3-hydroxy)phenylpropionate catabolic process"/>
    <property type="evidence" value="ECO:0007669"/>
    <property type="project" value="TreeGrafter"/>
</dbReference>
<dbReference type="Pfam" id="PF01494">
    <property type="entry name" value="FAD_binding_3"/>
    <property type="match status" value="1"/>
</dbReference>
<dbReference type="EMBL" id="JABBVZ010000085">
    <property type="protein sequence ID" value="NMP24128.1"/>
    <property type="molecule type" value="Genomic_DNA"/>
</dbReference>
<name>A0A7Y0L6B1_9FIRM</name>
<dbReference type="GO" id="GO:0071949">
    <property type="term" value="F:FAD binding"/>
    <property type="evidence" value="ECO:0007669"/>
    <property type="project" value="InterPro"/>
</dbReference>
<evidence type="ECO:0000259" key="2">
    <source>
        <dbReference type="Pfam" id="PF01494"/>
    </source>
</evidence>
<evidence type="ECO:0000313" key="4">
    <source>
        <dbReference type="Proteomes" id="UP000533476"/>
    </source>
</evidence>
<dbReference type="RefSeq" id="WP_169101976.1">
    <property type="nucleotide sequence ID" value="NZ_JABBVZ010000085.1"/>
</dbReference>
<keyword evidence="4" id="KW-1185">Reference proteome</keyword>
<protein>
    <submittedName>
        <fullName evidence="3">FAD-dependent monooxygenase</fullName>
    </submittedName>
</protein>
<proteinExistence type="predicted"/>
<reference evidence="3 4" key="1">
    <citation type="submission" date="2020-04" db="EMBL/GenBank/DDBJ databases">
        <authorList>
            <person name="Zhang R."/>
            <person name="Schippers A."/>
        </authorList>
    </citation>
    <scope>NUCLEOTIDE SEQUENCE [LARGE SCALE GENOMIC DNA]</scope>
    <source>
        <strain evidence="3 4">DSM 109850</strain>
    </source>
</reference>
<comment type="caution">
    <text evidence="3">The sequence shown here is derived from an EMBL/GenBank/DDBJ whole genome shotgun (WGS) entry which is preliminary data.</text>
</comment>
<dbReference type="PANTHER" id="PTHR43476:SF3">
    <property type="entry name" value="FAD-BINDING MONOOXYGENASE"/>
    <property type="match status" value="1"/>
</dbReference>
<dbReference type="GO" id="GO:0008688">
    <property type="term" value="F:3-(3-hydroxyphenyl)propionate hydroxylase activity"/>
    <property type="evidence" value="ECO:0007669"/>
    <property type="project" value="TreeGrafter"/>
</dbReference>
<evidence type="ECO:0000313" key="3">
    <source>
        <dbReference type="EMBL" id="NMP24128.1"/>
    </source>
</evidence>
<keyword evidence="1" id="KW-0560">Oxidoreductase</keyword>
<accession>A0A7Y0L6B1</accession>
<dbReference type="PRINTS" id="PR00420">
    <property type="entry name" value="RNGMNOXGNASE"/>
</dbReference>
<dbReference type="SUPFAM" id="SSF51905">
    <property type="entry name" value="FAD/NAD(P)-binding domain"/>
    <property type="match status" value="1"/>
</dbReference>
<sequence length="408" mass="46230">MVKEPIIIVGAGPVGLTAAEILGTAGIPVVVLEKGHTPNQEWRASTFHAATLELLEETGLTPELLKHGLKAETIQYRDRTTGLFAEFDCRLIADETRYPFRLQCPQSTYTRVVHERTKDNPRVTVLFDRRVDTVSQDAEGVTVHVTNESGGHETFRGSYVLGADGARSTVRRSLGYSFDGYTLEERFLLVGTPVSFEKYIPDLAYVNYLSDPEEFLFILRVPEAWRLLYPVPPSVTDAAALNPERLQSQLQKALNTQDEFPIVEHMIYRVHQRVATSFYKGRVILMGDAAHVNSPLGGLGLNSGIHDAVDLARRFTRIVDYDDQERVEEELNMYAETRRFVALAYVRQISKRNTNVLTERDPVRRVELQREMADEARDPARARQWLLRSTLLSAVRDQGIGRAPEHRR</sequence>
<dbReference type="Gene3D" id="3.30.70.2450">
    <property type="match status" value="1"/>
</dbReference>
<gene>
    <name evidence="3" type="ORF">HIJ39_17490</name>
</gene>
<dbReference type="PANTHER" id="PTHR43476">
    <property type="entry name" value="3-(3-HYDROXY-PHENYL)PROPIONATE/3-HYDROXYCINNAMIC ACID HYDROXYLASE"/>
    <property type="match status" value="1"/>
</dbReference>
<dbReference type="AlphaFoldDB" id="A0A7Y0L6B1"/>